<dbReference type="OrthoDB" id="25039at2759"/>
<dbReference type="Proteomes" id="UP000230423">
    <property type="component" value="Unassembled WGS sequence"/>
</dbReference>
<proteinExistence type="predicted"/>
<evidence type="ECO:0000313" key="1">
    <source>
        <dbReference type="EMBL" id="PIO70360.1"/>
    </source>
</evidence>
<keyword evidence="2" id="KW-1185">Reference proteome</keyword>
<dbReference type="AlphaFoldDB" id="A0A2G9ULK4"/>
<organism evidence="1 2">
    <name type="scientific">Teladorsagia circumcincta</name>
    <name type="common">Brown stomach worm</name>
    <name type="synonym">Ostertagia circumcincta</name>
    <dbReference type="NCBI Taxonomy" id="45464"/>
    <lineage>
        <taxon>Eukaryota</taxon>
        <taxon>Metazoa</taxon>
        <taxon>Ecdysozoa</taxon>
        <taxon>Nematoda</taxon>
        <taxon>Chromadorea</taxon>
        <taxon>Rhabditida</taxon>
        <taxon>Rhabditina</taxon>
        <taxon>Rhabditomorpha</taxon>
        <taxon>Strongyloidea</taxon>
        <taxon>Trichostrongylidae</taxon>
        <taxon>Teladorsagia</taxon>
    </lineage>
</organism>
<evidence type="ECO:0000313" key="2">
    <source>
        <dbReference type="Proteomes" id="UP000230423"/>
    </source>
</evidence>
<dbReference type="EMBL" id="KZ346299">
    <property type="protein sequence ID" value="PIO70360.1"/>
    <property type="molecule type" value="Genomic_DNA"/>
</dbReference>
<reference evidence="1 2" key="1">
    <citation type="submission" date="2015-09" db="EMBL/GenBank/DDBJ databases">
        <title>Draft genome of the parasitic nematode Teladorsagia circumcincta isolate WARC Sus (inbred).</title>
        <authorList>
            <person name="Mitreva M."/>
        </authorList>
    </citation>
    <scope>NUCLEOTIDE SEQUENCE [LARGE SCALE GENOMIC DNA]</scope>
    <source>
        <strain evidence="1 2">S</strain>
    </source>
</reference>
<accession>A0A2G9ULK4</accession>
<protein>
    <submittedName>
        <fullName evidence="1">Uncharacterized protein</fullName>
    </submittedName>
</protein>
<gene>
    <name evidence="1" type="ORF">TELCIR_07790</name>
</gene>
<sequence>MFEEKRFPLIVPLGSTHHRIPFTLGNYIASNEEWNYSEERTHFRAQKTKCYMRFVPDGLDDVPLKYWSVLGGGPRGETPANFDDFHPFAKFTKPTVKQFAQVEKICGITVNRDVYAVNGVQAKAAVTQQNDESLVVGETFENVAFKGLLKNE</sequence>
<name>A0A2G9ULK4_TELCI</name>